<reference evidence="2 3" key="1">
    <citation type="journal article" date="2018" name="Front. Plant Sci.">
        <title>Red Clover (Trifolium pratense) and Zigzag Clover (T. medium) - A Picture of Genomic Similarities and Differences.</title>
        <authorList>
            <person name="Dluhosova J."/>
            <person name="Istvanek J."/>
            <person name="Nedelnik J."/>
            <person name="Repkova J."/>
        </authorList>
    </citation>
    <scope>NUCLEOTIDE SEQUENCE [LARGE SCALE GENOMIC DNA]</scope>
    <source>
        <strain evidence="3">cv. 10/8</strain>
        <tissue evidence="2">Leaf</tissue>
    </source>
</reference>
<feature type="region of interest" description="Disordered" evidence="1">
    <location>
        <begin position="86"/>
        <end position="105"/>
    </location>
</feature>
<dbReference type="Pfam" id="PF03140">
    <property type="entry name" value="DUF247"/>
    <property type="match status" value="1"/>
</dbReference>
<dbReference type="AlphaFoldDB" id="A0A392S4T5"/>
<accession>A0A392S4T5</accession>
<name>A0A392S4T5_9FABA</name>
<keyword evidence="3" id="KW-1185">Reference proteome</keyword>
<sequence length="105" mass="12552">MLFVDGCSLLHILKHDDLRKPEPMHIKVDQLVLVMTDTLLLENQLPYLVLKLLWKDDNEDDLKYIMKKFLKCHHFQVHIQKKEEQQHRISIQNESESESPVHLLD</sequence>
<proteinExistence type="predicted"/>
<evidence type="ECO:0000313" key="3">
    <source>
        <dbReference type="Proteomes" id="UP000265520"/>
    </source>
</evidence>
<dbReference type="Proteomes" id="UP000265520">
    <property type="component" value="Unassembled WGS sequence"/>
</dbReference>
<comment type="caution">
    <text evidence="2">The sequence shown here is derived from an EMBL/GenBank/DDBJ whole genome shotgun (WGS) entry which is preliminary data.</text>
</comment>
<feature type="non-terminal residue" evidence="2">
    <location>
        <position position="105"/>
    </location>
</feature>
<organism evidence="2 3">
    <name type="scientific">Trifolium medium</name>
    <dbReference type="NCBI Taxonomy" id="97028"/>
    <lineage>
        <taxon>Eukaryota</taxon>
        <taxon>Viridiplantae</taxon>
        <taxon>Streptophyta</taxon>
        <taxon>Embryophyta</taxon>
        <taxon>Tracheophyta</taxon>
        <taxon>Spermatophyta</taxon>
        <taxon>Magnoliopsida</taxon>
        <taxon>eudicotyledons</taxon>
        <taxon>Gunneridae</taxon>
        <taxon>Pentapetalae</taxon>
        <taxon>rosids</taxon>
        <taxon>fabids</taxon>
        <taxon>Fabales</taxon>
        <taxon>Fabaceae</taxon>
        <taxon>Papilionoideae</taxon>
        <taxon>50 kb inversion clade</taxon>
        <taxon>NPAAA clade</taxon>
        <taxon>Hologalegina</taxon>
        <taxon>IRL clade</taxon>
        <taxon>Trifolieae</taxon>
        <taxon>Trifolium</taxon>
    </lineage>
</organism>
<dbReference type="EMBL" id="LXQA010312136">
    <property type="protein sequence ID" value="MCI43020.1"/>
    <property type="molecule type" value="Genomic_DNA"/>
</dbReference>
<protein>
    <submittedName>
        <fullName evidence="2">DUF247 domain protein</fullName>
    </submittedName>
</protein>
<evidence type="ECO:0000256" key="1">
    <source>
        <dbReference type="SAM" id="MobiDB-lite"/>
    </source>
</evidence>
<evidence type="ECO:0000313" key="2">
    <source>
        <dbReference type="EMBL" id="MCI43020.1"/>
    </source>
</evidence>
<dbReference type="InterPro" id="IPR004158">
    <property type="entry name" value="DUF247_pln"/>
</dbReference>